<keyword evidence="3 5" id="KW-1133">Transmembrane helix</keyword>
<evidence type="ECO:0000256" key="5">
    <source>
        <dbReference type="SAM" id="Phobius"/>
    </source>
</evidence>
<comment type="subcellular location">
    <subcellularLocation>
        <location evidence="1">Membrane</location>
        <topology evidence="1">Multi-pass membrane protein</topology>
    </subcellularLocation>
</comment>
<gene>
    <name evidence="6" type="ordered locus">KNP414_03738</name>
</gene>
<keyword evidence="4 5" id="KW-0472">Membrane</keyword>
<evidence type="ECO:0000256" key="1">
    <source>
        <dbReference type="ARBA" id="ARBA00004141"/>
    </source>
</evidence>
<evidence type="ECO:0008006" key="8">
    <source>
        <dbReference type="Google" id="ProtNLM"/>
    </source>
</evidence>
<protein>
    <recommendedName>
        <fullName evidence="8">YvlA</fullName>
    </recommendedName>
</protein>
<evidence type="ECO:0000313" key="7">
    <source>
        <dbReference type="Proteomes" id="UP000006620"/>
    </source>
</evidence>
<dbReference type="Pfam" id="PF09685">
    <property type="entry name" value="MamF_MmsF"/>
    <property type="match status" value="1"/>
</dbReference>
<evidence type="ECO:0000256" key="4">
    <source>
        <dbReference type="ARBA" id="ARBA00023136"/>
    </source>
</evidence>
<dbReference type="Proteomes" id="UP000006620">
    <property type="component" value="Chromosome"/>
</dbReference>
<reference evidence="7" key="1">
    <citation type="submission" date="2011-06" db="EMBL/GenBank/DDBJ databases">
        <title>Complete genome sequence of Paenibacillus mucilaginosus KNP414.</title>
        <authorList>
            <person name="Wang J."/>
            <person name="Hu S."/>
            <person name="Hu X."/>
            <person name="Zhang B."/>
            <person name="Dong D."/>
            <person name="Zhang S."/>
            <person name="Zhao K."/>
            <person name="Wu D."/>
        </authorList>
    </citation>
    <scope>NUCLEOTIDE SEQUENCE [LARGE SCALE GENOMIC DNA]</scope>
    <source>
        <strain evidence="7">KNP414</strain>
    </source>
</reference>
<feature type="transmembrane region" description="Helical" evidence="5">
    <location>
        <begin position="6"/>
        <end position="30"/>
    </location>
</feature>
<keyword evidence="2 5" id="KW-0812">Transmembrane</keyword>
<name>F8FHG9_PAEMK</name>
<reference evidence="6 7" key="2">
    <citation type="journal article" date="2013" name="Genome Announc.">
        <title>Genome Sequence of Growth-Improving Paenibacillus mucilaginosus Strain KNP414.</title>
        <authorList>
            <person name="Lu J.J."/>
            <person name="Wang J.F."/>
            <person name="Hu X.F."/>
        </authorList>
    </citation>
    <scope>NUCLEOTIDE SEQUENCE [LARGE SCALE GENOMIC DNA]</scope>
    <source>
        <strain evidence="6 7">KNP414</strain>
    </source>
</reference>
<feature type="transmembrane region" description="Helical" evidence="5">
    <location>
        <begin position="42"/>
        <end position="63"/>
    </location>
</feature>
<accession>F8FHG9</accession>
<dbReference type="RefSeq" id="WP_013917434.1">
    <property type="nucleotide sequence ID" value="NC_015690.1"/>
</dbReference>
<evidence type="ECO:0000313" key="6">
    <source>
        <dbReference type="EMBL" id="AEI42277.1"/>
    </source>
</evidence>
<evidence type="ECO:0000256" key="3">
    <source>
        <dbReference type="ARBA" id="ARBA00022989"/>
    </source>
</evidence>
<proteinExistence type="predicted"/>
<feature type="transmembrane region" description="Helical" evidence="5">
    <location>
        <begin position="69"/>
        <end position="89"/>
    </location>
</feature>
<evidence type="ECO:0000256" key="2">
    <source>
        <dbReference type="ARBA" id="ARBA00022692"/>
    </source>
</evidence>
<dbReference type="EMBL" id="CP002869">
    <property type="protein sequence ID" value="AEI42277.1"/>
    <property type="molecule type" value="Genomic_DNA"/>
</dbReference>
<dbReference type="PATRIC" id="fig|1036673.3.peg.3428"/>
<dbReference type="InterPro" id="IPR019109">
    <property type="entry name" value="MamF_MmsF"/>
</dbReference>
<dbReference type="AlphaFoldDB" id="F8FHG9"/>
<organism evidence="6 7">
    <name type="scientific">Paenibacillus mucilaginosus (strain KNP414)</name>
    <dbReference type="NCBI Taxonomy" id="1036673"/>
    <lineage>
        <taxon>Bacteria</taxon>
        <taxon>Bacillati</taxon>
        <taxon>Bacillota</taxon>
        <taxon>Bacilli</taxon>
        <taxon>Bacillales</taxon>
        <taxon>Paenibacillaceae</taxon>
        <taxon>Paenibacillus</taxon>
    </lineage>
</organism>
<sequence>MDTRKITAALCYFSIFFAGFLIPAVVYFISNDYEVRQHAKKALISHILPFFSLFLLLIIWLAAPTFTGLFLFGVLVAILYGLVIVYNVVKGIQVLLER</sequence>
<dbReference type="KEGG" id="pms:KNP414_03738"/>
<dbReference type="HOGENOM" id="CLU_155713_0_0_9"/>